<proteinExistence type="predicted"/>
<feature type="region of interest" description="Disordered" evidence="1">
    <location>
        <begin position="443"/>
        <end position="482"/>
    </location>
</feature>
<feature type="compositionally biased region" description="Polar residues" evidence="1">
    <location>
        <begin position="782"/>
        <end position="791"/>
    </location>
</feature>
<protein>
    <recommendedName>
        <fullName evidence="2">TIR domain-containing protein</fullName>
    </recommendedName>
</protein>
<dbReference type="InterPro" id="IPR000157">
    <property type="entry name" value="TIR_dom"/>
</dbReference>
<feature type="compositionally biased region" description="Gly residues" evidence="1">
    <location>
        <begin position="618"/>
        <end position="633"/>
    </location>
</feature>
<feature type="compositionally biased region" description="Polar residues" evidence="1">
    <location>
        <begin position="696"/>
        <end position="708"/>
    </location>
</feature>
<feature type="compositionally biased region" description="Basic and acidic residues" evidence="1">
    <location>
        <begin position="123"/>
        <end position="134"/>
    </location>
</feature>
<feature type="region of interest" description="Disordered" evidence="1">
    <location>
        <begin position="520"/>
        <end position="542"/>
    </location>
</feature>
<feature type="region of interest" description="Disordered" evidence="1">
    <location>
        <begin position="1163"/>
        <end position="1198"/>
    </location>
</feature>
<dbReference type="EMBL" id="JACVVK020000290">
    <property type="protein sequence ID" value="KAK7480020.1"/>
    <property type="molecule type" value="Genomic_DNA"/>
</dbReference>
<gene>
    <name evidence="3" type="ORF">BaRGS_00028753</name>
</gene>
<dbReference type="Gene3D" id="3.40.50.10140">
    <property type="entry name" value="Toll/interleukin-1 receptor homology (TIR) domain"/>
    <property type="match status" value="1"/>
</dbReference>
<keyword evidence="4" id="KW-1185">Reference proteome</keyword>
<evidence type="ECO:0000259" key="2">
    <source>
        <dbReference type="PROSITE" id="PS50104"/>
    </source>
</evidence>
<feature type="region of interest" description="Disordered" evidence="1">
    <location>
        <begin position="740"/>
        <end position="829"/>
    </location>
</feature>
<dbReference type="Proteomes" id="UP001519460">
    <property type="component" value="Unassembled WGS sequence"/>
</dbReference>
<evidence type="ECO:0000256" key="1">
    <source>
        <dbReference type="SAM" id="MobiDB-lite"/>
    </source>
</evidence>
<feature type="region of interest" description="Disordered" evidence="1">
    <location>
        <begin position="1104"/>
        <end position="1148"/>
    </location>
</feature>
<name>A0ABD0JY04_9CAEN</name>
<dbReference type="AlphaFoldDB" id="A0ABD0JY04"/>
<evidence type="ECO:0000313" key="4">
    <source>
        <dbReference type="Proteomes" id="UP001519460"/>
    </source>
</evidence>
<feature type="compositionally biased region" description="Basic and acidic residues" evidence="1">
    <location>
        <begin position="709"/>
        <end position="718"/>
    </location>
</feature>
<accession>A0ABD0JY04</accession>
<feature type="compositionally biased region" description="Polar residues" evidence="1">
    <location>
        <begin position="1104"/>
        <end position="1121"/>
    </location>
</feature>
<feature type="compositionally biased region" description="Basic and acidic residues" evidence="1">
    <location>
        <begin position="988"/>
        <end position="1002"/>
    </location>
</feature>
<feature type="domain" description="TIR" evidence="2">
    <location>
        <begin position="194"/>
        <end position="336"/>
    </location>
</feature>
<dbReference type="PROSITE" id="PS50104">
    <property type="entry name" value="TIR"/>
    <property type="match status" value="1"/>
</dbReference>
<feature type="region of interest" description="Disordered" evidence="1">
    <location>
        <begin position="1027"/>
        <end position="1046"/>
    </location>
</feature>
<feature type="compositionally biased region" description="Basic and acidic residues" evidence="1">
    <location>
        <begin position="1"/>
        <end position="10"/>
    </location>
</feature>
<dbReference type="InterPro" id="IPR035897">
    <property type="entry name" value="Toll_tir_struct_dom_sf"/>
</dbReference>
<evidence type="ECO:0000313" key="3">
    <source>
        <dbReference type="EMBL" id="KAK7480020.1"/>
    </source>
</evidence>
<sequence length="1198" mass="131688">MSQGQERDLQVDAVPLSPNSSGLSSAEPAIQMSQAGVAFSRNVGASSRPGSTAAPQSASGQQCGSSSQSQASDSGVQAPVSDLSSQALAEEASSQLDHRPAKQELPSDTLPAGITPHVPIPRRQSDESSDSLREDVLKGVNKAVSQRLGDSICPDSGFKSLTVSSLPSSASSSGVTDEDIEKYRNKFPPDLKTDYYDAMIIYMKDYDELEVEQFLKRVRTEVLLNKTIKPKVILFDEIFPNAGMNPIAQLDESLKFCTYVFLYVTKSFCEDGWTEFSSQTCLMDAILTPDKKWSVVPIFTEPKRRPTYRVPPSVRSLKGIQYWSVDKFYADSLRKLLEDKLDVRLKREAEQKHQRILWIIHKRTEEEFEEKKKEQEVLFKRREEELKKKMQDMAMKESERRHAQRICLPSKDEFQKLTREYAPQQSVSDDYMKDLLARHASMPSYTGSSSMHLSTSSSEPSKLSELAKSLDPADPSYRLSPCDPAGGHYGRYPPGPGYSGYHPGYHFAHDLGTMHGIHQHPSDPGLSSSHGPHHSGYGGVHGSPVSGYGSMLGYHDPHGHPTSQILHRYPLGQAGRGDSMPPAWAPLSTGSYHGPHSTSPGQSWSAHQNRFTSVPGTSPGGGYPRQGGQGTGQLGPKVVRSGNLHGPGGDFTNVQCSSPDEGGGEVGNEKGSSPLAGLAFPNQGRAEEFSEARAAGSQSGRSLGGQKSHQTELDKEGGPHSLPADVNQSEGLHQNQDNISVSKMKPGFGSLPSQLNTSSHQPPTAPAESARLVGSGVSGSSTKTADTSSQEELAFAKDESLPPKDDLEEDQPPSYESSPSYAVGDVPYDPRHLQYTEVKGTGRRLVSGGVAEHVMYTHGAGHHSDSRTMASQDVRGGYTHRHDPHEYEYPRGGYNRHSPHRYEDAQGAYTHNRSPPRYGYEYTRMPNQPYHGLPAHGAYMPRPGYLPYMPTPMPYHPYYGPSPPLFAPPPPQPVYPEQPQPQVHIHQHYHDGEHDRERERGRPPQNINIGKVENVMMGENIAYNVEKSRKKRSQISVAPPEFEDEAPELYLREPGSEQHLPGGQEMEESIEMVPRGGSSPHTLQNPGSRLTEMVTPDQSRILSTACPSNAQLPEPPQSNQYGYRDLPTVSGLHQPEPPTLPSGTTALVRPVGRAAPMVQSQWRQNYDEENDTDPKQFARDNDRRQAGGDNEETFAKSE</sequence>
<feature type="compositionally biased region" description="Basic and acidic residues" evidence="1">
    <location>
        <begin position="794"/>
        <end position="805"/>
    </location>
</feature>
<organism evidence="3 4">
    <name type="scientific">Batillaria attramentaria</name>
    <dbReference type="NCBI Taxonomy" id="370345"/>
    <lineage>
        <taxon>Eukaryota</taxon>
        <taxon>Metazoa</taxon>
        <taxon>Spiralia</taxon>
        <taxon>Lophotrochozoa</taxon>
        <taxon>Mollusca</taxon>
        <taxon>Gastropoda</taxon>
        <taxon>Caenogastropoda</taxon>
        <taxon>Sorbeoconcha</taxon>
        <taxon>Cerithioidea</taxon>
        <taxon>Batillariidae</taxon>
        <taxon>Batillaria</taxon>
    </lineage>
</organism>
<feature type="compositionally biased region" description="Basic and acidic residues" evidence="1">
    <location>
        <begin position="1172"/>
        <end position="1186"/>
    </location>
</feature>
<feature type="region of interest" description="Disordered" evidence="1">
    <location>
        <begin position="572"/>
        <end position="728"/>
    </location>
</feature>
<feature type="region of interest" description="Disordered" evidence="1">
    <location>
        <begin position="1"/>
        <end position="134"/>
    </location>
</feature>
<feature type="compositionally biased region" description="Low complexity" evidence="1">
    <location>
        <begin position="53"/>
        <end position="95"/>
    </location>
</feature>
<reference evidence="3 4" key="1">
    <citation type="journal article" date="2023" name="Sci. Data">
        <title>Genome assembly of the Korean intertidal mud-creeper Batillaria attramentaria.</title>
        <authorList>
            <person name="Patra A.K."/>
            <person name="Ho P.T."/>
            <person name="Jun S."/>
            <person name="Lee S.J."/>
            <person name="Kim Y."/>
            <person name="Won Y.J."/>
        </authorList>
    </citation>
    <scope>NUCLEOTIDE SEQUENCE [LARGE SCALE GENOMIC DNA]</scope>
    <source>
        <strain evidence="3">Wonlab-2016</strain>
    </source>
</reference>
<feature type="compositionally biased region" description="Polar residues" evidence="1">
    <location>
        <begin position="751"/>
        <end position="762"/>
    </location>
</feature>
<feature type="region of interest" description="Disordered" evidence="1">
    <location>
        <begin position="988"/>
        <end position="1007"/>
    </location>
</feature>
<comment type="caution">
    <text evidence="3">The sequence shown here is derived from an EMBL/GenBank/DDBJ whole genome shotgun (WGS) entry which is preliminary data.</text>
</comment>
<feature type="compositionally biased region" description="Low complexity" evidence="1">
    <location>
        <begin position="444"/>
        <end position="470"/>
    </location>
</feature>
<feature type="compositionally biased region" description="Polar residues" evidence="1">
    <location>
        <begin position="588"/>
        <end position="615"/>
    </location>
</feature>